<proteinExistence type="predicted"/>
<organism evidence="1 2">
    <name type="scientific">Daphnia pulex</name>
    <name type="common">Water flea</name>
    <dbReference type="NCBI Taxonomy" id="6669"/>
    <lineage>
        <taxon>Eukaryota</taxon>
        <taxon>Metazoa</taxon>
        <taxon>Ecdysozoa</taxon>
        <taxon>Arthropoda</taxon>
        <taxon>Crustacea</taxon>
        <taxon>Branchiopoda</taxon>
        <taxon>Diplostraca</taxon>
        <taxon>Cladocera</taxon>
        <taxon>Anomopoda</taxon>
        <taxon>Daphniidae</taxon>
        <taxon>Daphnia</taxon>
    </lineage>
</organism>
<dbReference type="AlphaFoldDB" id="E9HNX5"/>
<accession>E9HNX5</accession>
<dbReference type="KEGG" id="dpx:DAPPUDRAFT_262918"/>
<dbReference type="Proteomes" id="UP000000305">
    <property type="component" value="Unassembled WGS sequence"/>
</dbReference>
<name>E9HNX5_DAPPU</name>
<dbReference type="HOGENOM" id="CLU_1534099_0_0_1"/>
<dbReference type="InParanoid" id="E9HNX5"/>
<evidence type="ECO:0000313" key="1">
    <source>
        <dbReference type="EMBL" id="EFX66539.1"/>
    </source>
</evidence>
<protein>
    <submittedName>
        <fullName evidence="1">Uncharacterized protein</fullName>
    </submittedName>
</protein>
<keyword evidence="2" id="KW-1185">Reference proteome</keyword>
<gene>
    <name evidence="1" type="ORF">DAPPUDRAFT_262918</name>
</gene>
<evidence type="ECO:0000313" key="2">
    <source>
        <dbReference type="Proteomes" id="UP000000305"/>
    </source>
</evidence>
<reference evidence="1 2" key="1">
    <citation type="journal article" date="2011" name="Science">
        <title>The ecoresponsive genome of Daphnia pulex.</title>
        <authorList>
            <person name="Colbourne J.K."/>
            <person name="Pfrender M.E."/>
            <person name="Gilbert D."/>
            <person name="Thomas W.K."/>
            <person name="Tucker A."/>
            <person name="Oakley T.H."/>
            <person name="Tokishita S."/>
            <person name="Aerts A."/>
            <person name="Arnold G.J."/>
            <person name="Basu M.K."/>
            <person name="Bauer D.J."/>
            <person name="Caceres C.E."/>
            <person name="Carmel L."/>
            <person name="Casola C."/>
            <person name="Choi J.H."/>
            <person name="Detter J.C."/>
            <person name="Dong Q."/>
            <person name="Dusheyko S."/>
            <person name="Eads B.D."/>
            <person name="Frohlich T."/>
            <person name="Geiler-Samerotte K.A."/>
            <person name="Gerlach D."/>
            <person name="Hatcher P."/>
            <person name="Jogdeo S."/>
            <person name="Krijgsveld J."/>
            <person name="Kriventseva E.V."/>
            <person name="Kultz D."/>
            <person name="Laforsch C."/>
            <person name="Lindquist E."/>
            <person name="Lopez J."/>
            <person name="Manak J.R."/>
            <person name="Muller J."/>
            <person name="Pangilinan J."/>
            <person name="Patwardhan R.P."/>
            <person name="Pitluck S."/>
            <person name="Pritham E.J."/>
            <person name="Rechtsteiner A."/>
            <person name="Rho M."/>
            <person name="Rogozin I.B."/>
            <person name="Sakarya O."/>
            <person name="Salamov A."/>
            <person name="Schaack S."/>
            <person name="Shapiro H."/>
            <person name="Shiga Y."/>
            <person name="Skalitzky C."/>
            <person name="Smith Z."/>
            <person name="Souvorov A."/>
            <person name="Sung W."/>
            <person name="Tang Z."/>
            <person name="Tsuchiya D."/>
            <person name="Tu H."/>
            <person name="Vos H."/>
            <person name="Wang M."/>
            <person name="Wolf Y.I."/>
            <person name="Yamagata H."/>
            <person name="Yamada T."/>
            <person name="Ye Y."/>
            <person name="Shaw J.R."/>
            <person name="Andrews J."/>
            <person name="Crease T.J."/>
            <person name="Tang H."/>
            <person name="Lucas S.M."/>
            <person name="Robertson H.M."/>
            <person name="Bork P."/>
            <person name="Koonin E.V."/>
            <person name="Zdobnov E.M."/>
            <person name="Grigoriev I.V."/>
            <person name="Lynch M."/>
            <person name="Boore J.L."/>
        </authorList>
    </citation>
    <scope>NUCLEOTIDE SEQUENCE [LARGE SCALE GENOMIC DNA]</scope>
</reference>
<sequence>MFCNKADIDFAVLPPTSVFSVSDDDDQDSQDYDNIMLKLKENIVNEASASSTSVATPLGDVLKLEDGLAILEREIKEIGRHQLTPLTIPSPTSSAEYSKFSNNAIKDFCSSVSRSGNVMMDLSNTCQQNNSYSGGELNVPAKPYVKYYNHRSGEMIPLFPSGSTQKGTPPTPIAF</sequence>
<dbReference type="EMBL" id="GL732700">
    <property type="protein sequence ID" value="EFX66539.1"/>
    <property type="molecule type" value="Genomic_DNA"/>
</dbReference>